<organism evidence="1">
    <name type="scientific">Anguilla anguilla</name>
    <name type="common">European freshwater eel</name>
    <name type="synonym">Muraena anguilla</name>
    <dbReference type="NCBI Taxonomy" id="7936"/>
    <lineage>
        <taxon>Eukaryota</taxon>
        <taxon>Metazoa</taxon>
        <taxon>Chordata</taxon>
        <taxon>Craniata</taxon>
        <taxon>Vertebrata</taxon>
        <taxon>Euteleostomi</taxon>
        <taxon>Actinopterygii</taxon>
        <taxon>Neopterygii</taxon>
        <taxon>Teleostei</taxon>
        <taxon>Anguilliformes</taxon>
        <taxon>Anguillidae</taxon>
        <taxon>Anguilla</taxon>
    </lineage>
</organism>
<evidence type="ECO:0000313" key="1">
    <source>
        <dbReference type="EMBL" id="JAH63710.1"/>
    </source>
</evidence>
<proteinExistence type="predicted"/>
<sequence>MFIMVCFYTN</sequence>
<protein>
    <submittedName>
        <fullName evidence="1">Uncharacterized protein</fullName>
    </submittedName>
</protein>
<reference evidence="1" key="1">
    <citation type="submission" date="2014-11" db="EMBL/GenBank/DDBJ databases">
        <authorList>
            <person name="Amaro Gonzalez C."/>
        </authorList>
    </citation>
    <scope>NUCLEOTIDE SEQUENCE</scope>
</reference>
<accession>A0A0E9UEN9</accession>
<reference evidence="1" key="2">
    <citation type="journal article" date="2015" name="Fish Shellfish Immunol.">
        <title>Early steps in the European eel (Anguilla anguilla)-Vibrio vulnificus interaction in the gills: Role of the RtxA13 toxin.</title>
        <authorList>
            <person name="Callol A."/>
            <person name="Pajuelo D."/>
            <person name="Ebbesson L."/>
            <person name="Teles M."/>
            <person name="MacKenzie S."/>
            <person name="Amaro C."/>
        </authorList>
    </citation>
    <scope>NUCLEOTIDE SEQUENCE</scope>
</reference>
<dbReference type="EMBL" id="GBXM01044867">
    <property type="protein sequence ID" value="JAH63710.1"/>
    <property type="molecule type" value="Transcribed_RNA"/>
</dbReference>
<name>A0A0E9UEN9_ANGAN</name>